<protein>
    <recommendedName>
        <fullName evidence="4">Aminotransferase class I/classII large domain-containing protein</fullName>
    </recommendedName>
</protein>
<dbReference type="AlphaFoldDB" id="A0AAD6LE42"/>
<evidence type="ECO:0000313" key="6">
    <source>
        <dbReference type="Proteomes" id="UP001164929"/>
    </source>
</evidence>
<feature type="domain" description="Aminotransferase class I/classII large" evidence="4">
    <location>
        <begin position="43"/>
        <end position="383"/>
    </location>
</feature>
<keyword evidence="3" id="KW-0663">Pyridoxal phosphate</keyword>
<dbReference type="SUPFAM" id="SSF53383">
    <property type="entry name" value="PLP-dependent transferases"/>
    <property type="match status" value="2"/>
</dbReference>
<dbReference type="PANTHER" id="PTHR45744">
    <property type="entry name" value="TYROSINE AMINOTRANSFERASE"/>
    <property type="match status" value="1"/>
</dbReference>
<dbReference type="InterPro" id="IPR005958">
    <property type="entry name" value="TyrNic_aminoTrfase"/>
</dbReference>
<dbReference type="PANTHER" id="PTHR45744:SF40">
    <property type="entry name" value="TYROSINE TRANSAMINASE FAMILY PROTEIN ISOFORM 1"/>
    <property type="match status" value="1"/>
</dbReference>
<evidence type="ECO:0000256" key="2">
    <source>
        <dbReference type="ARBA" id="ARBA00007441"/>
    </source>
</evidence>
<proteinExistence type="inferred from homology"/>
<organism evidence="5 6">
    <name type="scientific">Populus alba x Populus x berolinensis</name>
    <dbReference type="NCBI Taxonomy" id="444605"/>
    <lineage>
        <taxon>Eukaryota</taxon>
        <taxon>Viridiplantae</taxon>
        <taxon>Streptophyta</taxon>
        <taxon>Embryophyta</taxon>
        <taxon>Tracheophyta</taxon>
        <taxon>Spermatophyta</taxon>
        <taxon>Magnoliopsida</taxon>
        <taxon>eudicotyledons</taxon>
        <taxon>Gunneridae</taxon>
        <taxon>Pentapetalae</taxon>
        <taxon>rosids</taxon>
        <taxon>fabids</taxon>
        <taxon>Malpighiales</taxon>
        <taxon>Salicaceae</taxon>
        <taxon>Saliceae</taxon>
        <taxon>Populus</taxon>
    </lineage>
</organism>
<dbReference type="FunFam" id="3.90.1150.10:FF:000040">
    <property type="entry name" value="Tyrosine aminotransferase"/>
    <property type="match status" value="1"/>
</dbReference>
<feature type="domain" description="Aminotransferase class I/classII large" evidence="4">
    <location>
        <begin position="410"/>
        <end position="774"/>
    </location>
</feature>
<dbReference type="InterPro" id="IPR015422">
    <property type="entry name" value="PyrdxlP-dep_Trfase_small"/>
</dbReference>
<gene>
    <name evidence="5" type="ORF">NC653_037314</name>
</gene>
<dbReference type="InterPro" id="IPR015421">
    <property type="entry name" value="PyrdxlP-dep_Trfase_major"/>
</dbReference>
<evidence type="ECO:0000259" key="4">
    <source>
        <dbReference type="Pfam" id="PF00155"/>
    </source>
</evidence>
<dbReference type="CDD" id="cd00609">
    <property type="entry name" value="AAT_like"/>
    <property type="match status" value="2"/>
</dbReference>
<dbReference type="Proteomes" id="UP001164929">
    <property type="component" value="Chromosome 17"/>
</dbReference>
<comment type="similarity">
    <text evidence="2">Belongs to the class-I pyridoxal-phosphate-dependent aminotransferase family.</text>
</comment>
<dbReference type="EMBL" id="JAQIZT010000017">
    <property type="protein sequence ID" value="KAJ6958995.1"/>
    <property type="molecule type" value="Genomic_DNA"/>
</dbReference>
<dbReference type="Pfam" id="PF00155">
    <property type="entry name" value="Aminotran_1_2"/>
    <property type="match status" value="2"/>
</dbReference>
<dbReference type="GO" id="GO:0004838">
    <property type="term" value="F:L-tyrosine-2-oxoglutarate transaminase activity"/>
    <property type="evidence" value="ECO:0007669"/>
    <property type="project" value="TreeGrafter"/>
</dbReference>
<dbReference type="InterPro" id="IPR004839">
    <property type="entry name" value="Aminotransferase_I/II_large"/>
</dbReference>
<accession>A0AAD6LE42</accession>
<dbReference type="GO" id="GO:0030170">
    <property type="term" value="F:pyridoxal phosphate binding"/>
    <property type="evidence" value="ECO:0007669"/>
    <property type="project" value="InterPro"/>
</dbReference>
<sequence>MENGSKKWGFQANKSLSTASAVTVRGVLNVLLDNLNKEDTRQLIPLAHGDPSAFPCFRTTTVADEAVVDAVRSAKYNHYAPTVGLLPARRSVADYLNRDLPYKLSPDDVFLTLGCTQAIEITITVLARPGANILLPRPGFPYYEARAAHSHLEARHFDLIPEKGWEVDLDAVEALADENTVAMVVINPGNPCGSVYSYQHLQKIAETARKLGIMVIADEVYGHLTFGNSPFVPMGVFGSIVPVLTLGSISKRWIVPGWRIGWLVASDPNGILQESGVVESIKGCLNISSDPVTFIQGAIPQIIDNTTEDFFTKINNILREAADICYEKIQDIPCITLPHKPEGSMFVMVKLNLSSLEGIGDDMDFCLKLAKEESVMILPGNELLDETAATSIRGYLSMLYDHLDKDDQRPVVPLSHGDPSAFACFRTSPEAVDAIVHAVQSAEFNSYAPTTGIVPARRAVAEYLSADLPYNLSADDIYLTVGCTQSIEVVLSALARPGANILLPRPGYPLYESRAGFSKLEVRHFDLIPEKGWEVDLESVEALADENTAAIVIISPGNPCGNVFSYQHLKKVAETARKLGIFVIADEVYGHIAFGSNPYVPMGEFGSIVPVLSLGSISKRWIVPGWRFGWIAACDPNGILKKYGIVDSIKSYFNISSNPATFVQAAIPQIFEKTKEDFFSKTINIMREAADICYEKTKEIPCVTCPHKPDGSMFAMVKLNLSLLEDISDDMDFCLKLAREESVTILPGVAVGLKNWLRITFSIEPQSLEQGLDRMKAFCQRHSRK</sequence>
<comment type="caution">
    <text evidence="5">The sequence shown here is derived from an EMBL/GenBank/DDBJ whole genome shotgun (WGS) entry which is preliminary data.</text>
</comment>
<keyword evidence="6" id="KW-1185">Reference proteome</keyword>
<name>A0AAD6LE42_9ROSI</name>
<dbReference type="GO" id="GO:0006572">
    <property type="term" value="P:L-tyrosine catabolic process"/>
    <property type="evidence" value="ECO:0007669"/>
    <property type="project" value="TreeGrafter"/>
</dbReference>
<evidence type="ECO:0000313" key="5">
    <source>
        <dbReference type="EMBL" id="KAJ6958995.1"/>
    </source>
</evidence>
<evidence type="ECO:0000256" key="3">
    <source>
        <dbReference type="ARBA" id="ARBA00022898"/>
    </source>
</evidence>
<dbReference type="Gene3D" id="3.90.1150.10">
    <property type="entry name" value="Aspartate Aminotransferase, domain 1"/>
    <property type="match status" value="2"/>
</dbReference>
<comment type="cofactor">
    <cofactor evidence="1">
        <name>pyridoxal 5'-phosphate</name>
        <dbReference type="ChEBI" id="CHEBI:597326"/>
    </cofactor>
</comment>
<dbReference type="InterPro" id="IPR015424">
    <property type="entry name" value="PyrdxlP-dep_Trfase"/>
</dbReference>
<dbReference type="NCBIfam" id="TIGR01265">
    <property type="entry name" value="tyr_nico_aTase"/>
    <property type="match status" value="2"/>
</dbReference>
<reference evidence="5" key="1">
    <citation type="journal article" date="2023" name="Mol. Ecol. Resour.">
        <title>Chromosome-level genome assembly of a triploid poplar Populus alba 'Berolinensis'.</title>
        <authorList>
            <person name="Chen S."/>
            <person name="Yu Y."/>
            <person name="Wang X."/>
            <person name="Wang S."/>
            <person name="Zhang T."/>
            <person name="Zhou Y."/>
            <person name="He R."/>
            <person name="Meng N."/>
            <person name="Wang Y."/>
            <person name="Liu W."/>
            <person name="Liu Z."/>
            <person name="Liu J."/>
            <person name="Guo Q."/>
            <person name="Huang H."/>
            <person name="Sederoff R.R."/>
            <person name="Wang G."/>
            <person name="Qu G."/>
            <person name="Chen S."/>
        </authorList>
    </citation>
    <scope>NUCLEOTIDE SEQUENCE</scope>
    <source>
        <strain evidence="5">SC-2020</strain>
    </source>
</reference>
<evidence type="ECO:0000256" key="1">
    <source>
        <dbReference type="ARBA" id="ARBA00001933"/>
    </source>
</evidence>
<dbReference type="Gene3D" id="3.40.640.10">
    <property type="entry name" value="Type I PLP-dependent aspartate aminotransferase-like (Major domain)"/>
    <property type="match status" value="2"/>
</dbReference>
<dbReference type="FunFam" id="3.40.640.10:FF:000048">
    <property type="entry name" value="tyrosine aminotransferase"/>
    <property type="match status" value="2"/>
</dbReference>